<dbReference type="CDD" id="cd20292">
    <property type="entry name" value="cupin_QdtA-like"/>
    <property type="match status" value="1"/>
</dbReference>
<gene>
    <name evidence="2" type="ORF">E2553_26365</name>
</gene>
<sequence length="142" mass="16253">MPAISDCKLYELPKINDPRGNLTFIESDKHIPFAIQRVFYLYDVPTEESRGAHAHHSLNQLIICLSGSFDVEVDDGKNRTRIHLNRPWKGLHVPPLIWAAEVNFDPGSVALILASDMYKEEDYIRDYDDYLALIKNLASKQV</sequence>
<dbReference type="InterPro" id="IPR011051">
    <property type="entry name" value="RmlC_Cupin_sf"/>
</dbReference>
<feature type="domain" description="Sugar 3,4-ketoisomerase QdtA cupin" evidence="1">
    <location>
        <begin position="6"/>
        <end position="134"/>
    </location>
</feature>
<dbReference type="Proteomes" id="UP000297385">
    <property type="component" value="Unassembled WGS sequence"/>
</dbReference>
<dbReference type="Gene3D" id="2.60.120.10">
    <property type="entry name" value="Jelly Rolls"/>
    <property type="match status" value="1"/>
</dbReference>
<dbReference type="Pfam" id="PF05523">
    <property type="entry name" value="FdtA"/>
    <property type="match status" value="1"/>
</dbReference>
<dbReference type="InterPro" id="IPR008894">
    <property type="entry name" value="QdtA_cupin_dom"/>
</dbReference>
<dbReference type="AlphaFoldDB" id="A0A4Y8MXU3"/>
<dbReference type="EMBL" id="SNVI01000002">
    <property type="protein sequence ID" value="TFE42274.1"/>
    <property type="molecule type" value="Genomic_DNA"/>
</dbReference>
<comment type="caution">
    <text evidence="2">The sequence shown here is derived from an EMBL/GenBank/DDBJ whole genome shotgun (WGS) entry which is preliminary data.</text>
</comment>
<dbReference type="InterPro" id="IPR014710">
    <property type="entry name" value="RmlC-like_jellyroll"/>
</dbReference>
<protein>
    <submittedName>
        <fullName evidence="2">WxcM-like domain-containing protein</fullName>
    </submittedName>
</protein>
<evidence type="ECO:0000313" key="2">
    <source>
        <dbReference type="EMBL" id="TFE42274.1"/>
    </source>
</evidence>
<accession>A0A4Y8MXU3</accession>
<proteinExistence type="predicted"/>
<organism evidence="2 3">
    <name type="scientific">Paraburkholderia dipogonis</name>
    <dbReference type="NCBI Taxonomy" id="1211383"/>
    <lineage>
        <taxon>Bacteria</taxon>
        <taxon>Pseudomonadati</taxon>
        <taxon>Pseudomonadota</taxon>
        <taxon>Betaproteobacteria</taxon>
        <taxon>Burkholderiales</taxon>
        <taxon>Burkholderiaceae</taxon>
        <taxon>Paraburkholderia</taxon>
    </lineage>
</organism>
<evidence type="ECO:0000313" key="3">
    <source>
        <dbReference type="Proteomes" id="UP000297385"/>
    </source>
</evidence>
<reference evidence="2 3" key="1">
    <citation type="submission" date="2019-03" db="EMBL/GenBank/DDBJ databases">
        <title>Complete Genome Sequence of Paraburkholderia dipogonis ICMP 19430T, a Nitrogen-fixing Symbiont of the South African Invasive Legume Dipogon lignosus in New Zealand.</title>
        <authorList>
            <person name="De Meyer S.E."/>
        </authorList>
    </citation>
    <scope>NUCLEOTIDE SEQUENCE [LARGE SCALE GENOMIC DNA]</scope>
    <source>
        <strain evidence="2 3">ICMP 19430</strain>
    </source>
</reference>
<evidence type="ECO:0000259" key="1">
    <source>
        <dbReference type="Pfam" id="PF05523"/>
    </source>
</evidence>
<dbReference type="SUPFAM" id="SSF51182">
    <property type="entry name" value="RmlC-like cupins"/>
    <property type="match status" value="1"/>
</dbReference>
<name>A0A4Y8MXU3_9BURK</name>